<feature type="transmembrane region" description="Helical" evidence="7">
    <location>
        <begin position="252"/>
        <end position="285"/>
    </location>
</feature>
<keyword evidence="9" id="KW-1185">Reference proteome</keyword>
<dbReference type="PANTHER" id="PTHR30213:SF0">
    <property type="entry name" value="UPF0761 MEMBRANE PROTEIN YIHY"/>
    <property type="match status" value="1"/>
</dbReference>
<feature type="transmembrane region" description="Helical" evidence="7">
    <location>
        <begin position="196"/>
        <end position="213"/>
    </location>
</feature>
<dbReference type="NCBIfam" id="TIGR00765">
    <property type="entry name" value="yihY_not_rbn"/>
    <property type="match status" value="1"/>
</dbReference>
<evidence type="ECO:0000313" key="9">
    <source>
        <dbReference type="Proteomes" id="UP000037507"/>
    </source>
</evidence>
<comment type="subcellular location">
    <subcellularLocation>
        <location evidence="1 7">Cell membrane</location>
        <topology evidence="1 7">Multi-pass membrane protein</topology>
    </subcellularLocation>
</comment>
<comment type="similarity">
    <text evidence="7">Belongs to the UPF0761 family.</text>
</comment>
<dbReference type="RefSeq" id="WP_053169498.1">
    <property type="nucleotide sequence ID" value="NZ_LFYT02000004.1"/>
</dbReference>
<feature type="transmembrane region" description="Helical" evidence="7">
    <location>
        <begin position="152"/>
        <end position="176"/>
    </location>
</feature>
<dbReference type="EMBL" id="LFYT02000004">
    <property type="protein sequence ID" value="PVE43894.1"/>
    <property type="molecule type" value="Genomic_DNA"/>
</dbReference>
<feature type="transmembrane region" description="Helical" evidence="7">
    <location>
        <begin position="112"/>
        <end position="131"/>
    </location>
</feature>
<protein>
    <recommendedName>
        <fullName evidence="7">UPF0761 membrane protein H663_005360</fullName>
    </recommendedName>
</protein>
<evidence type="ECO:0000256" key="4">
    <source>
        <dbReference type="ARBA" id="ARBA00022692"/>
    </source>
</evidence>
<proteinExistence type="inferred from homology"/>
<dbReference type="STRING" id="1293045.H663_02380"/>
<feature type="transmembrane region" description="Helical" evidence="7">
    <location>
        <begin position="225"/>
        <end position="246"/>
    </location>
</feature>
<evidence type="ECO:0000256" key="6">
    <source>
        <dbReference type="ARBA" id="ARBA00023136"/>
    </source>
</evidence>
<accession>A0A2T7UGW0</accession>
<name>A0A2T7UGW0_9BURK</name>
<reference evidence="8" key="1">
    <citation type="submission" date="2017-04" db="EMBL/GenBank/DDBJ databases">
        <title>Unexpected and diverse lifestyles within the genus Limnohabitans.</title>
        <authorList>
            <person name="Kasalicky V."/>
            <person name="Mehrshad M."/>
            <person name="Andrei S.-A."/>
            <person name="Salcher M."/>
            <person name="Kratochvilova H."/>
            <person name="Simek K."/>
            <person name="Ghai R."/>
        </authorList>
    </citation>
    <scope>NUCLEOTIDE SEQUENCE [LARGE SCALE GENOMIC DNA]</scope>
    <source>
        <strain evidence="8">II-D5</strain>
    </source>
</reference>
<keyword evidence="6 7" id="KW-0472">Membrane</keyword>
<keyword evidence="5 7" id="KW-1133">Transmembrane helix</keyword>
<evidence type="ECO:0000256" key="3">
    <source>
        <dbReference type="ARBA" id="ARBA00022519"/>
    </source>
</evidence>
<evidence type="ECO:0000256" key="5">
    <source>
        <dbReference type="ARBA" id="ARBA00022989"/>
    </source>
</evidence>
<evidence type="ECO:0000256" key="2">
    <source>
        <dbReference type="ARBA" id="ARBA00022475"/>
    </source>
</evidence>
<evidence type="ECO:0000256" key="7">
    <source>
        <dbReference type="HAMAP-Rule" id="MF_00672"/>
    </source>
</evidence>
<sequence length="416" mass="46313">MQSSLSKSTFWAQTALWWQELLVFPWRQMAGVLAERFRDARLGVSASSLTFTTVLALVPLFAVGLAVFAAFPVFGKFQDTIQRWLVESLVPESIARQVLSYLTQFSRKASRLGSVGLVAVLMSAVFLMVTIERTLGQIWGLQRQRPLPQRVLLYWSAITLGPLFLGASLAITSYVVTASRDVVDVLPGSIRWLLDSFEFVLLTACVSGLYFYVPFTRVRWRHAITAGFLVAASLELAKKAMAVYLLQVPTYSLIYGAFAALPILLVWIYVTWLLVLLGAVLAASLPELGRQSWRKPEGAGWSFRLALEVLAELNTAKASELRGLSTDELAVRLRVETRELRQVLEVLQTLDWVGRLTEQNDLGQARQILLIDPAQVRVGPLADRLLVSRTGEDDPVWSQSGLDRIQLAQLLPKPTA</sequence>
<dbReference type="Pfam" id="PF03631">
    <property type="entry name" value="Virul_fac_BrkB"/>
    <property type="match status" value="1"/>
</dbReference>
<evidence type="ECO:0000256" key="1">
    <source>
        <dbReference type="ARBA" id="ARBA00004651"/>
    </source>
</evidence>
<evidence type="ECO:0000313" key="8">
    <source>
        <dbReference type="EMBL" id="PVE43894.1"/>
    </source>
</evidence>
<dbReference type="GO" id="GO:0005886">
    <property type="term" value="C:plasma membrane"/>
    <property type="evidence" value="ECO:0007669"/>
    <property type="project" value="UniProtKB-SubCell"/>
</dbReference>
<feature type="transmembrane region" description="Helical" evidence="7">
    <location>
        <begin position="46"/>
        <end position="74"/>
    </location>
</feature>
<dbReference type="Proteomes" id="UP000037507">
    <property type="component" value="Unassembled WGS sequence"/>
</dbReference>
<organism evidence="8 9">
    <name type="scientific">Limnohabitans planktonicus II-D5</name>
    <dbReference type="NCBI Taxonomy" id="1293045"/>
    <lineage>
        <taxon>Bacteria</taxon>
        <taxon>Pseudomonadati</taxon>
        <taxon>Pseudomonadota</taxon>
        <taxon>Betaproteobacteria</taxon>
        <taxon>Burkholderiales</taxon>
        <taxon>Comamonadaceae</taxon>
        <taxon>Limnohabitans</taxon>
    </lineage>
</organism>
<dbReference type="InterPro" id="IPR023679">
    <property type="entry name" value="UPF0761_bac"/>
</dbReference>
<gene>
    <name evidence="8" type="ORF">H663_005360</name>
</gene>
<keyword evidence="2 7" id="KW-1003">Cell membrane</keyword>
<keyword evidence="4 7" id="KW-0812">Transmembrane</keyword>
<dbReference type="InterPro" id="IPR017039">
    <property type="entry name" value="Virul_fac_BrkB"/>
</dbReference>
<dbReference type="HAMAP" id="MF_00672">
    <property type="entry name" value="UPF0761"/>
    <property type="match status" value="1"/>
</dbReference>
<dbReference type="OrthoDB" id="9808671at2"/>
<comment type="caution">
    <text evidence="8">The sequence shown here is derived from an EMBL/GenBank/DDBJ whole genome shotgun (WGS) entry which is preliminary data.</text>
</comment>
<keyword evidence="3" id="KW-0997">Cell inner membrane</keyword>
<dbReference type="PANTHER" id="PTHR30213">
    <property type="entry name" value="INNER MEMBRANE PROTEIN YHJD"/>
    <property type="match status" value="1"/>
</dbReference>
<dbReference type="AlphaFoldDB" id="A0A2T7UGW0"/>